<dbReference type="Gene3D" id="2.30.29.30">
    <property type="entry name" value="Pleckstrin-homology domain (PH domain)/Phosphotyrosine-binding domain (PTB)"/>
    <property type="match status" value="1"/>
</dbReference>
<dbReference type="Pfam" id="PF07933">
    <property type="entry name" value="DUF1681"/>
    <property type="match status" value="2"/>
</dbReference>
<dbReference type="OrthoDB" id="10265489at2759"/>
<organism evidence="2 3">
    <name type="scientific">Olpidium bornovanus</name>
    <dbReference type="NCBI Taxonomy" id="278681"/>
    <lineage>
        <taxon>Eukaryota</taxon>
        <taxon>Fungi</taxon>
        <taxon>Fungi incertae sedis</taxon>
        <taxon>Olpidiomycota</taxon>
        <taxon>Olpidiomycotina</taxon>
        <taxon>Olpidiomycetes</taxon>
        <taxon>Olpidiales</taxon>
        <taxon>Olpidiaceae</taxon>
        <taxon>Olpidium</taxon>
    </lineage>
</organism>
<name>A0A8H8DES5_9FUNG</name>
<dbReference type="EMBL" id="JAEFCI010013233">
    <property type="protein sequence ID" value="KAG5455526.1"/>
    <property type="molecule type" value="Genomic_DNA"/>
</dbReference>
<dbReference type="AlphaFoldDB" id="A0A8H8DES5"/>
<dbReference type="PANTHER" id="PTHR12847:SF9">
    <property type="entry name" value="NECAP-LIKE PROTEIN CG9132"/>
    <property type="match status" value="1"/>
</dbReference>
<evidence type="ECO:0000313" key="3">
    <source>
        <dbReference type="Proteomes" id="UP000673691"/>
    </source>
</evidence>
<dbReference type="GO" id="GO:0030125">
    <property type="term" value="C:clathrin vesicle coat"/>
    <property type="evidence" value="ECO:0007669"/>
    <property type="project" value="TreeGrafter"/>
</dbReference>
<keyword evidence="3" id="KW-1185">Reference proteome</keyword>
<sequence length="177" mass="20291">MTPPPGELFAECPFQPEKNNVEPVLDSSRYFVVRVEDKGKHAFLGLGFQEVCCGHPDFWPKKKKQHYRLRADRFGDLQRTDAFDFNVALQDFMKYGLPLGLRSGCSPSGEWQNLAEREARETAKAANEAPKVDYSLKEGEQISISFGNVSVLARTRRAAERRLISRLFEEEDTRHRL</sequence>
<protein>
    <recommendedName>
        <fullName evidence="1">NECAP PHear domain-containing protein</fullName>
    </recommendedName>
</protein>
<dbReference type="GO" id="GO:0006897">
    <property type="term" value="P:endocytosis"/>
    <property type="evidence" value="ECO:0007669"/>
    <property type="project" value="InterPro"/>
</dbReference>
<reference evidence="2 3" key="1">
    <citation type="journal article" name="Sci. Rep.">
        <title>Genome-scale phylogenetic analyses confirm Olpidium as the closest living zoosporic fungus to the non-flagellated, terrestrial fungi.</title>
        <authorList>
            <person name="Chang Y."/>
            <person name="Rochon D."/>
            <person name="Sekimoto S."/>
            <person name="Wang Y."/>
            <person name="Chovatia M."/>
            <person name="Sandor L."/>
            <person name="Salamov A."/>
            <person name="Grigoriev I.V."/>
            <person name="Stajich J.E."/>
            <person name="Spatafora J.W."/>
        </authorList>
    </citation>
    <scope>NUCLEOTIDE SEQUENCE [LARGE SCALE GENOMIC DNA]</scope>
    <source>
        <strain evidence="2">S191</strain>
    </source>
</reference>
<dbReference type="SUPFAM" id="SSF50729">
    <property type="entry name" value="PH domain-like"/>
    <property type="match status" value="1"/>
</dbReference>
<gene>
    <name evidence="2" type="ORF">BJ554DRAFT_5031</name>
</gene>
<dbReference type="PANTHER" id="PTHR12847">
    <property type="entry name" value="ATP-BINDING CASSETTE ABC TRANSPORTER-RELATED"/>
    <property type="match status" value="1"/>
</dbReference>
<evidence type="ECO:0000259" key="1">
    <source>
        <dbReference type="Pfam" id="PF07933"/>
    </source>
</evidence>
<dbReference type="Proteomes" id="UP000673691">
    <property type="component" value="Unassembled WGS sequence"/>
</dbReference>
<feature type="non-terminal residue" evidence="2">
    <location>
        <position position="177"/>
    </location>
</feature>
<feature type="domain" description="NECAP PHear" evidence="1">
    <location>
        <begin position="78"/>
        <end position="146"/>
    </location>
</feature>
<evidence type="ECO:0000313" key="2">
    <source>
        <dbReference type="EMBL" id="KAG5455526.1"/>
    </source>
</evidence>
<accession>A0A8H8DES5</accession>
<comment type="caution">
    <text evidence="2">The sequence shown here is derived from an EMBL/GenBank/DDBJ whole genome shotgun (WGS) entry which is preliminary data.</text>
</comment>
<dbReference type="InterPro" id="IPR011993">
    <property type="entry name" value="PH-like_dom_sf"/>
</dbReference>
<dbReference type="InterPro" id="IPR012466">
    <property type="entry name" value="NECAP_PHear"/>
</dbReference>
<proteinExistence type="predicted"/>
<feature type="domain" description="NECAP PHear" evidence="1">
    <location>
        <begin position="6"/>
        <end position="50"/>
    </location>
</feature>